<feature type="region of interest" description="Disordered" evidence="1">
    <location>
        <begin position="161"/>
        <end position="189"/>
    </location>
</feature>
<feature type="compositionally biased region" description="Polar residues" evidence="1">
    <location>
        <begin position="122"/>
        <end position="135"/>
    </location>
</feature>
<sequence>MDGRAQRRMIVWPYVGSVVYLRWWSGGSSVLCLDVTVPLQTVGIVKKEVMVKLHAGFSILHRRLFGFQKKRRTAGAIQGGTGSPAATRRFEANPDGFKRVQIGIPTSLAALQKGKAAQTTSFLGPLNKSTETGQTDPEIHGRVLGLPCRGEPLWSTLQDVINTSSPSSSSSPSSAPASSVSSSSSVFPARRERLEIPTCPPFPPQSRKRGNSVAHPVAREISLFPSSLSLSLFWRSLLVCLLSKLLHRPATIQAEIQQRQDL</sequence>
<reference evidence="2 3" key="1">
    <citation type="journal article" date="2023" name="bioRxiv">
        <title>High-quality genome assemblies of four members of thePodospora anserinaspecies complex.</title>
        <authorList>
            <person name="Ament-Velasquez S.L."/>
            <person name="Vogan A.A."/>
            <person name="Wallerman O."/>
            <person name="Hartmann F."/>
            <person name="Gautier V."/>
            <person name="Silar P."/>
            <person name="Giraud T."/>
            <person name="Johannesson H."/>
        </authorList>
    </citation>
    <scope>NUCLEOTIDE SEQUENCE [LARGE SCALE GENOMIC DNA]</scope>
    <source>
        <strain evidence="2 3">CBS 411.78</strain>
    </source>
</reference>
<dbReference type="EMBL" id="JAFFHB010000007">
    <property type="protein sequence ID" value="KAK4664455.1"/>
    <property type="molecule type" value="Genomic_DNA"/>
</dbReference>
<evidence type="ECO:0000256" key="1">
    <source>
        <dbReference type="SAM" id="MobiDB-lite"/>
    </source>
</evidence>
<accession>A0ABR0H8V8</accession>
<organism evidence="2 3">
    <name type="scientific">Podospora pseudopauciseta</name>
    <dbReference type="NCBI Taxonomy" id="2093780"/>
    <lineage>
        <taxon>Eukaryota</taxon>
        <taxon>Fungi</taxon>
        <taxon>Dikarya</taxon>
        <taxon>Ascomycota</taxon>
        <taxon>Pezizomycotina</taxon>
        <taxon>Sordariomycetes</taxon>
        <taxon>Sordariomycetidae</taxon>
        <taxon>Sordariales</taxon>
        <taxon>Podosporaceae</taxon>
        <taxon>Podospora</taxon>
    </lineage>
</organism>
<keyword evidence="3" id="KW-1185">Reference proteome</keyword>
<name>A0ABR0H8V8_9PEZI</name>
<dbReference type="Proteomes" id="UP001326199">
    <property type="component" value="Unassembled WGS sequence"/>
</dbReference>
<protein>
    <submittedName>
        <fullName evidence="2">Uncharacterized protein</fullName>
    </submittedName>
</protein>
<evidence type="ECO:0000313" key="2">
    <source>
        <dbReference type="EMBL" id="KAK4664455.1"/>
    </source>
</evidence>
<dbReference type="GeneID" id="87933500"/>
<comment type="caution">
    <text evidence="2">The sequence shown here is derived from an EMBL/GenBank/DDBJ whole genome shotgun (WGS) entry which is preliminary data.</text>
</comment>
<feature type="compositionally biased region" description="Low complexity" evidence="1">
    <location>
        <begin position="164"/>
        <end position="186"/>
    </location>
</feature>
<gene>
    <name evidence="2" type="ORF">QC763_505675</name>
</gene>
<evidence type="ECO:0000313" key="3">
    <source>
        <dbReference type="Proteomes" id="UP001326199"/>
    </source>
</evidence>
<feature type="region of interest" description="Disordered" evidence="1">
    <location>
        <begin position="122"/>
        <end position="142"/>
    </location>
</feature>
<dbReference type="RefSeq" id="XP_062764421.1">
    <property type="nucleotide sequence ID" value="XM_062913157.1"/>
</dbReference>
<proteinExistence type="predicted"/>